<organism evidence="1 2">
    <name type="scientific">Glutamicibacter arilaitensis (strain DSM 16368 / CIP 108037 / IAM 15318 / JCM 13566 / NCIMB 14258 / Re117)</name>
    <name type="common">Arthrobacter arilaitensis</name>
    <dbReference type="NCBI Taxonomy" id="861360"/>
    <lineage>
        <taxon>Bacteria</taxon>
        <taxon>Bacillati</taxon>
        <taxon>Actinomycetota</taxon>
        <taxon>Actinomycetes</taxon>
        <taxon>Micrococcales</taxon>
        <taxon>Micrococcaceae</taxon>
        <taxon>Glutamicibacter</taxon>
    </lineage>
</organism>
<reference evidence="2" key="1">
    <citation type="journal article" date="2010" name="PLoS ONE">
        <title>The Arthrobacter arilaitensis Re117 genome sequence reveals its genetic adaptation to the surface of cheese.</title>
        <authorList>
            <person name="Monnet C."/>
            <person name="Loux V."/>
            <person name="Gibrat J.F."/>
            <person name="Spinnler E."/>
            <person name="Barbe V."/>
            <person name="Vacherie B."/>
            <person name="Gavory F."/>
            <person name="Gourbeyre E."/>
            <person name="Siguier P."/>
            <person name="Chandler M."/>
            <person name="Elleuch R."/>
            <person name="Irlinger F."/>
            <person name="Vallaeys T."/>
        </authorList>
    </citation>
    <scope>NUCLEOTIDE SEQUENCE</scope>
    <source>
        <strain evidence="2">DSM 16368 / CIP 108037 / IAM 15318 / JCM 13566 / Re117</strain>
    </source>
</reference>
<protein>
    <recommendedName>
        <fullName evidence="3">Sulfotransferase</fullName>
    </recommendedName>
</protein>
<dbReference type="EMBL" id="FQ311875">
    <property type="protein sequence ID" value="CBT75598.1"/>
    <property type="molecule type" value="Genomic_DNA"/>
</dbReference>
<dbReference type="Gene3D" id="3.40.50.300">
    <property type="entry name" value="P-loop containing nucleotide triphosphate hydrolases"/>
    <property type="match status" value="1"/>
</dbReference>
<dbReference type="InterPro" id="IPR051135">
    <property type="entry name" value="Gal/GlcNAc/GalNAc_ST"/>
</dbReference>
<dbReference type="RefSeq" id="WP_013348739.1">
    <property type="nucleotide sequence ID" value="NC_014550.1"/>
</dbReference>
<evidence type="ECO:0000313" key="1">
    <source>
        <dbReference type="EMBL" id="CBT75598.1"/>
    </source>
</evidence>
<keyword evidence="2" id="KW-1185">Reference proteome</keyword>
<dbReference type="PANTHER" id="PTHR10704:SF44">
    <property type="entry name" value="LD35051P-RELATED"/>
    <property type="match status" value="1"/>
</dbReference>
<dbReference type="GeneID" id="303184984"/>
<sequence length="322" mass="36027">MANPDAISGSKPLVLYIAGSGRSGSTLLERLLGQLEGVQTLGEVHHMWLRAIGKNEQCGCSEIFTECEFWSQVGQEAFGGWDKVSVDEVERLKSQVDRQRHQPVTASPWTSKERTRKLLEYTDYYARVYHAVQKTTGARIIVDSGKHPSLALALTHRNDIDLRIVHLVRDSRGVSHSWGKAVQRPEATTDEDAMMQQYSPLISSVLWLSTNLAAEGIRLRGVPRYRMRYEDLVARPKPTLLKMFQSLGMPEDLELPIADDGTIDLLPNHSAAGNPMRFSVGTTKLRPDTAWRTQMGSKDRRLVSVLTASLRYCYGYAGKLGT</sequence>
<gene>
    <name evidence="1" type="ordered locus">AARI_13890</name>
</gene>
<dbReference type="PANTHER" id="PTHR10704">
    <property type="entry name" value="CARBOHYDRATE SULFOTRANSFERASE"/>
    <property type="match status" value="1"/>
</dbReference>
<accession>A0ABP1U4A8</accession>
<dbReference type="SUPFAM" id="SSF52540">
    <property type="entry name" value="P-loop containing nucleoside triphosphate hydrolases"/>
    <property type="match status" value="1"/>
</dbReference>
<name>A0ABP1U4A8_GLUAR</name>
<reference evidence="2" key="2">
    <citation type="submission" date="2010-07" db="EMBL/GenBank/DDBJ databases">
        <title>Complete genome sequence of Arthrobacter arilaitensis (strain DSM 16368 / CIP 108037 / JCM 13566 / Re117).</title>
        <authorList>
            <person name="Genoscope."/>
        </authorList>
    </citation>
    <scope>NUCLEOTIDE SEQUENCE [LARGE SCALE GENOMIC DNA]</scope>
    <source>
        <strain evidence="2">DSM 16368 / CIP 108037 / IAM 15318 / JCM 13566 / Re117</strain>
    </source>
</reference>
<dbReference type="Proteomes" id="UP000006878">
    <property type="component" value="Chromosome"/>
</dbReference>
<evidence type="ECO:0008006" key="3">
    <source>
        <dbReference type="Google" id="ProtNLM"/>
    </source>
</evidence>
<dbReference type="InterPro" id="IPR027417">
    <property type="entry name" value="P-loop_NTPase"/>
</dbReference>
<evidence type="ECO:0000313" key="2">
    <source>
        <dbReference type="Proteomes" id="UP000006878"/>
    </source>
</evidence>
<proteinExistence type="predicted"/>
<dbReference type="Pfam" id="PF13469">
    <property type="entry name" value="Sulfotransfer_3"/>
    <property type="match status" value="1"/>
</dbReference>